<organism evidence="1 2">
    <name type="scientific">Penicillium malachiteum</name>
    <dbReference type="NCBI Taxonomy" id="1324776"/>
    <lineage>
        <taxon>Eukaryota</taxon>
        <taxon>Fungi</taxon>
        <taxon>Dikarya</taxon>
        <taxon>Ascomycota</taxon>
        <taxon>Pezizomycotina</taxon>
        <taxon>Eurotiomycetes</taxon>
        <taxon>Eurotiomycetidae</taxon>
        <taxon>Eurotiales</taxon>
        <taxon>Aspergillaceae</taxon>
        <taxon>Penicillium</taxon>
    </lineage>
</organism>
<sequence>MDPGSVVGLVKSCYTIGVQIVKLCSTWKHADSEVEQSVLIFKSCWTRTELQVNFVMRIEDRMDEDHRRMMHALLRQLKHTLSIATNKLEGGDPKELINPNTIDGIISDLENWQRRFDPSWFILMTIADTFLDRVLDSEKATERELRGPATAAKGPLALAAGLRQVMSVSAETTANFKFLQEVQMEWKDIPFSDAKAGYRYSNDPRWYIVDTIKIRKASQARDVRRDVRALAIKLAQADPLAFGLFNCRGVVPVTRRGYPFASHPQLGSEQQGMETLKSLRAMLLSPDQQISLSWKMLMACELGKAVNYVHTFDFVHKNIRPGVGPLWWHSHGGDKIWAHNVYRHPDRQGNNPSSKYTMRHDIYSLGVCLLEIGLWESFVDYTNESEFHEPPQPRFSNPYFAFIKWWKEKGENAIHRLGIAAQGISGETGTDSTVSA</sequence>
<dbReference type="PANTHER" id="PTHR37542">
    <property type="entry name" value="HELO DOMAIN-CONTAINING PROTEIN-RELATED"/>
    <property type="match status" value="1"/>
</dbReference>
<evidence type="ECO:0008006" key="3">
    <source>
        <dbReference type="Google" id="ProtNLM"/>
    </source>
</evidence>
<dbReference type="SUPFAM" id="SSF56112">
    <property type="entry name" value="Protein kinase-like (PK-like)"/>
    <property type="match status" value="1"/>
</dbReference>
<comment type="caution">
    <text evidence="1">The sequence shown here is derived from an EMBL/GenBank/DDBJ whole genome shotgun (WGS) entry which is preliminary data.</text>
</comment>
<evidence type="ECO:0000313" key="2">
    <source>
        <dbReference type="Proteomes" id="UP001215712"/>
    </source>
</evidence>
<evidence type="ECO:0000313" key="1">
    <source>
        <dbReference type="EMBL" id="KAJ5726781.1"/>
    </source>
</evidence>
<reference evidence="1" key="1">
    <citation type="journal article" date="2023" name="IMA Fungus">
        <title>Comparative genomic study of the Penicillium genus elucidates a diverse pangenome and 15 lateral gene transfer events.</title>
        <authorList>
            <person name="Petersen C."/>
            <person name="Sorensen T."/>
            <person name="Nielsen M.R."/>
            <person name="Sondergaard T.E."/>
            <person name="Sorensen J.L."/>
            <person name="Fitzpatrick D.A."/>
            <person name="Frisvad J.C."/>
            <person name="Nielsen K.L."/>
        </authorList>
    </citation>
    <scope>NUCLEOTIDE SEQUENCE</scope>
    <source>
        <strain evidence="1">IBT 17514</strain>
    </source>
</reference>
<keyword evidence="2" id="KW-1185">Reference proteome</keyword>
<proteinExistence type="predicted"/>
<reference evidence="1" key="2">
    <citation type="submission" date="2023-01" db="EMBL/GenBank/DDBJ databases">
        <authorList>
            <person name="Petersen C."/>
        </authorList>
    </citation>
    <scope>NUCLEOTIDE SEQUENCE</scope>
    <source>
        <strain evidence="1">IBT 17514</strain>
    </source>
</reference>
<dbReference type="Proteomes" id="UP001215712">
    <property type="component" value="Unassembled WGS sequence"/>
</dbReference>
<dbReference type="InterPro" id="IPR011009">
    <property type="entry name" value="Kinase-like_dom_sf"/>
</dbReference>
<dbReference type="PANTHER" id="PTHR37542:SF1">
    <property type="entry name" value="PRION-INHIBITION AND PROPAGATION HELO DOMAIN-CONTAINING PROTEIN"/>
    <property type="match status" value="1"/>
</dbReference>
<dbReference type="AlphaFoldDB" id="A0AAD6HLX6"/>
<name>A0AAD6HLX6_9EURO</name>
<dbReference type="EMBL" id="JAQJAN010000007">
    <property type="protein sequence ID" value="KAJ5726781.1"/>
    <property type="molecule type" value="Genomic_DNA"/>
</dbReference>
<protein>
    <recommendedName>
        <fullName evidence="3">Protein kinase domain-containing protein</fullName>
    </recommendedName>
</protein>
<accession>A0AAD6HLX6</accession>
<gene>
    <name evidence="1" type="ORF">N7493_005808</name>
</gene>
<dbReference type="Gene3D" id="1.10.510.10">
    <property type="entry name" value="Transferase(Phosphotransferase) domain 1"/>
    <property type="match status" value="1"/>
</dbReference>